<feature type="domain" description="Mop" evidence="7">
    <location>
        <begin position="283"/>
        <end position="344"/>
    </location>
</feature>
<protein>
    <submittedName>
        <fullName evidence="8">ATP-binding cassette domain-containing protein</fullName>
    </submittedName>
</protein>
<dbReference type="SUPFAM" id="SSF50331">
    <property type="entry name" value="MOP-like"/>
    <property type="match status" value="1"/>
</dbReference>
<evidence type="ECO:0000256" key="5">
    <source>
        <dbReference type="PROSITE-ProRule" id="PRU01213"/>
    </source>
</evidence>
<dbReference type="GO" id="GO:0005524">
    <property type="term" value="F:ATP binding"/>
    <property type="evidence" value="ECO:0007669"/>
    <property type="project" value="UniProtKB-KW"/>
</dbReference>
<dbReference type="Pfam" id="PF03459">
    <property type="entry name" value="TOBE"/>
    <property type="match status" value="1"/>
</dbReference>
<reference evidence="8 9" key="1">
    <citation type="submission" date="2019-10" db="EMBL/GenBank/DDBJ databases">
        <title>Nocardioides novel species isolated from the excrement of Marmot.</title>
        <authorList>
            <person name="Zhang G."/>
        </authorList>
    </citation>
    <scope>NUCLEOTIDE SEQUENCE [LARGE SCALE GENOMIC DNA]</scope>
    <source>
        <strain evidence="9">zg-579</strain>
    </source>
</reference>
<dbReference type="InterPro" id="IPR004606">
    <property type="entry name" value="Mop_domain"/>
</dbReference>
<name>A0A6I3J9K9_9ACTN</name>
<evidence type="ECO:0000256" key="4">
    <source>
        <dbReference type="ARBA" id="ARBA00022840"/>
    </source>
</evidence>
<gene>
    <name evidence="8" type="ORF">GGQ22_03745</name>
</gene>
<keyword evidence="3" id="KW-0547">Nucleotide-binding</keyword>
<dbReference type="RefSeq" id="WP_257866167.1">
    <property type="nucleotide sequence ID" value="NZ_WLCI01000003.1"/>
</dbReference>
<dbReference type="Proteomes" id="UP000433406">
    <property type="component" value="Unassembled WGS sequence"/>
</dbReference>
<dbReference type="SUPFAM" id="SSF52540">
    <property type="entry name" value="P-loop containing nucleoside triphosphate hydrolases"/>
    <property type="match status" value="1"/>
</dbReference>
<dbReference type="EMBL" id="WLCI01000003">
    <property type="protein sequence ID" value="MTB94188.1"/>
    <property type="molecule type" value="Genomic_DNA"/>
</dbReference>
<accession>A0A6I3J9K9</accession>
<evidence type="ECO:0000256" key="2">
    <source>
        <dbReference type="ARBA" id="ARBA00022505"/>
    </source>
</evidence>
<keyword evidence="1" id="KW-0813">Transport</keyword>
<dbReference type="PROSITE" id="PS50893">
    <property type="entry name" value="ABC_TRANSPORTER_2"/>
    <property type="match status" value="1"/>
</dbReference>
<dbReference type="Gene3D" id="3.40.50.300">
    <property type="entry name" value="P-loop containing nucleotide triphosphate hydrolases"/>
    <property type="match status" value="1"/>
</dbReference>
<dbReference type="GO" id="GO:0016887">
    <property type="term" value="F:ATP hydrolysis activity"/>
    <property type="evidence" value="ECO:0007669"/>
    <property type="project" value="InterPro"/>
</dbReference>
<evidence type="ECO:0000256" key="1">
    <source>
        <dbReference type="ARBA" id="ARBA00022448"/>
    </source>
</evidence>
<keyword evidence="2 5" id="KW-0500">Molybdenum</keyword>
<sequence length="345" mass="36017">MTLELSATAAARALEVSLEVADGETLALLGPNGTGKSTVLAVAAGLLRPDDGRVVLDGEELTGRRVVPPHARRTALLAQDPLLFPHLTALDNVAFGPRSAGVRRRAARDRARGWLAEVGADDLAGRRPGRLSGGQAQRVAIARALAAEPRLLLLDEPMAALDVAVTPALRQTLKRVLEGRTTVVVTHDVLDALLLADRVVVLDRGRVVEQGPTAEVLARPRSAFAARVAGLNMVAGRWSDGVVRDPGGRSVAGTPSGPALREGDAAVAVFRPRAVSVFRQAPGGSPRTALEVVVTDLEPHGDQVRVRAGDLAADVTAHAAAELDLAPGAPVTFVVKATEVDVYPR</sequence>
<dbReference type="PANTHER" id="PTHR42781">
    <property type="entry name" value="SPERMIDINE/PUTRESCINE IMPORT ATP-BINDING PROTEIN POTA"/>
    <property type="match status" value="1"/>
</dbReference>
<dbReference type="PROSITE" id="PS51866">
    <property type="entry name" value="MOP"/>
    <property type="match status" value="1"/>
</dbReference>
<dbReference type="SMART" id="SM00382">
    <property type="entry name" value="AAA"/>
    <property type="match status" value="1"/>
</dbReference>
<dbReference type="InterPro" id="IPR017871">
    <property type="entry name" value="ABC_transporter-like_CS"/>
</dbReference>
<evidence type="ECO:0000313" key="8">
    <source>
        <dbReference type="EMBL" id="MTB94188.1"/>
    </source>
</evidence>
<evidence type="ECO:0000256" key="3">
    <source>
        <dbReference type="ARBA" id="ARBA00022741"/>
    </source>
</evidence>
<feature type="domain" description="ABC transporter" evidence="6">
    <location>
        <begin position="3"/>
        <end position="229"/>
    </location>
</feature>
<keyword evidence="4 8" id="KW-0067">ATP-binding</keyword>
<dbReference type="InterPro" id="IPR003439">
    <property type="entry name" value="ABC_transporter-like_ATP-bd"/>
</dbReference>
<evidence type="ECO:0000259" key="7">
    <source>
        <dbReference type="PROSITE" id="PS51866"/>
    </source>
</evidence>
<comment type="caution">
    <text evidence="8">The sequence shown here is derived from an EMBL/GenBank/DDBJ whole genome shotgun (WGS) entry which is preliminary data.</text>
</comment>
<keyword evidence="9" id="KW-1185">Reference proteome</keyword>
<dbReference type="Gene3D" id="2.40.50.100">
    <property type="match status" value="1"/>
</dbReference>
<dbReference type="InterPro" id="IPR027417">
    <property type="entry name" value="P-loop_NTPase"/>
</dbReference>
<dbReference type="Pfam" id="PF00005">
    <property type="entry name" value="ABC_tran"/>
    <property type="match status" value="1"/>
</dbReference>
<dbReference type="PANTHER" id="PTHR42781:SF4">
    <property type="entry name" value="SPERMIDINE_PUTRESCINE IMPORT ATP-BINDING PROTEIN POTA"/>
    <property type="match status" value="1"/>
</dbReference>
<dbReference type="InterPro" id="IPR008995">
    <property type="entry name" value="Mo/tungstate-bd_C_term_dom"/>
</dbReference>
<dbReference type="PROSITE" id="PS00211">
    <property type="entry name" value="ABC_TRANSPORTER_1"/>
    <property type="match status" value="1"/>
</dbReference>
<evidence type="ECO:0000259" key="6">
    <source>
        <dbReference type="PROSITE" id="PS50893"/>
    </source>
</evidence>
<proteinExistence type="predicted"/>
<dbReference type="InterPro" id="IPR050093">
    <property type="entry name" value="ABC_SmlMolc_Importer"/>
</dbReference>
<dbReference type="AlphaFoldDB" id="A0A6I3J9K9"/>
<evidence type="ECO:0000313" key="9">
    <source>
        <dbReference type="Proteomes" id="UP000433406"/>
    </source>
</evidence>
<organism evidence="8 9">
    <name type="scientific">Nocardioides marmotae</name>
    <dbReference type="NCBI Taxonomy" id="2663857"/>
    <lineage>
        <taxon>Bacteria</taxon>
        <taxon>Bacillati</taxon>
        <taxon>Actinomycetota</taxon>
        <taxon>Actinomycetes</taxon>
        <taxon>Propionibacteriales</taxon>
        <taxon>Nocardioidaceae</taxon>
        <taxon>Nocardioides</taxon>
    </lineage>
</organism>
<dbReference type="InterPro" id="IPR003593">
    <property type="entry name" value="AAA+_ATPase"/>
</dbReference>
<dbReference type="InterPro" id="IPR005116">
    <property type="entry name" value="Transp-assoc_OB_typ1"/>
</dbReference>
<dbReference type="GO" id="GO:0015689">
    <property type="term" value="P:molybdate ion transport"/>
    <property type="evidence" value="ECO:0007669"/>
    <property type="project" value="InterPro"/>
</dbReference>